<sequence length="127" mass="14575">MKEYPERIEAQALLKLVLGLHTRVLRNDDEGLRQQISQFSDYVLRSVPLDELLLRFDDWGNDARVLEYADMDVDKQPPIVLGHRMYPSGKLNVIDGLHRSVARLRCGLDTVWAYVPDDDRIKAGIDA</sequence>
<accession>A0A0P9D0D9</accession>
<dbReference type="PATRIC" id="fig|471514.4.peg.4706"/>
<dbReference type="Proteomes" id="UP000050482">
    <property type="component" value="Unassembled WGS sequence"/>
</dbReference>
<comment type="caution">
    <text evidence="1">The sequence shown here is derived from an EMBL/GenBank/DDBJ whole genome shotgun (WGS) entry which is preliminary data.</text>
</comment>
<keyword evidence="2" id="KW-1185">Reference proteome</keyword>
<dbReference type="InterPro" id="IPR036086">
    <property type="entry name" value="ParB/Sulfiredoxin_sf"/>
</dbReference>
<dbReference type="RefSeq" id="WP_054970002.1">
    <property type="nucleotide sequence ID" value="NZ_LJCO01000065.1"/>
</dbReference>
<proteinExistence type="predicted"/>
<protein>
    <recommendedName>
        <fullName evidence="3">ParB/Sulfiredoxin domain-containing protein</fullName>
    </recommendedName>
</protein>
<evidence type="ECO:0000313" key="1">
    <source>
        <dbReference type="EMBL" id="KPV42928.1"/>
    </source>
</evidence>
<dbReference type="SUPFAM" id="SSF110849">
    <property type="entry name" value="ParB/Sulfiredoxin"/>
    <property type="match status" value="1"/>
</dbReference>
<gene>
    <name evidence="1" type="ORF">AN477_15105</name>
</gene>
<evidence type="ECO:0008006" key="3">
    <source>
        <dbReference type="Google" id="ProtNLM"/>
    </source>
</evidence>
<reference evidence="1 2" key="1">
    <citation type="submission" date="2015-09" db="EMBL/GenBank/DDBJ databases">
        <title>Draft genome sequence of Alicyclobacillus ferrooxydans DSM 22381.</title>
        <authorList>
            <person name="Hemp J."/>
        </authorList>
    </citation>
    <scope>NUCLEOTIDE SEQUENCE [LARGE SCALE GENOMIC DNA]</scope>
    <source>
        <strain evidence="1 2">TC-34</strain>
    </source>
</reference>
<organism evidence="1 2">
    <name type="scientific">Alicyclobacillus ferrooxydans</name>
    <dbReference type="NCBI Taxonomy" id="471514"/>
    <lineage>
        <taxon>Bacteria</taxon>
        <taxon>Bacillati</taxon>
        <taxon>Bacillota</taxon>
        <taxon>Bacilli</taxon>
        <taxon>Bacillales</taxon>
        <taxon>Alicyclobacillaceae</taxon>
        <taxon>Alicyclobacillus</taxon>
    </lineage>
</organism>
<dbReference type="AlphaFoldDB" id="A0A0P9D0D9"/>
<name>A0A0P9D0D9_9BACL</name>
<dbReference type="EMBL" id="LJCO01000065">
    <property type="protein sequence ID" value="KPV42928.1"/>
    <property type="molecule type" value="Genomic_DNA"/>
</dbReference>
<evidence type="ECO:0000313" key="2">
    <source>
        <dbReference type="Proteomes" id="UP000050482"/>
    </source>
</evidence>